<dbReference type="PANTHER" id="PTHR30273:SF2">
    <property type="entry name" value="PROTEIN FECR"/>
    <property type="match status" value="1"/>
</dbReference>
<dbReference type="Pfam" id="PF04773">
    <property type="entry name" value="FecR"/>
    <property type="match status" value="1"/>
</dbReference>
<evidence type="ECO:0000313" key="3">
    <source>
        <dbReference type="EMBL" id="GGB98965.1"/>
    </source>
</evidence>
<dbReference type="PANTHER" id="PTHR30273">
    <property type="entry name" value="PERIPLASMIC SIGNAL SENSOR AND SIGMA FACTOR ACTIVATOR FECR-RELATED"/>
    <property type="match status" value="1"/>
</dbReference>
<accession>A0A8J2UP94</accession>
<proteinExistence type="predicted"/>
<evidence type="ECO:0000256" key="1">
    <source>
        <dbReference type="SAM" id="Phobius"/>
    </source>
</evidence>
<dbReference type="AlphaFoldDB" id="A0A8J2UP94"/>
<dbReference type="Gene3D" id="2.60.120.1440">
    <property type="match status" value="1"/>
</dbReference>
<organism evidence="3 4">
    <name type="scientific">Oxalicibacterium flavum</name>
    <dbReference type="NCBI Taxonomy" id="179467"/>
    <lineage>
        <taxon>Bacteria</taxon>
        <taxon>Pseudomonadati</taxon>
        <taxon>Pseudomonadota</taxon>
        <taxon>Betaproteobacteria</taxon>
        <taxon>Burkholderiales</taxon>
        <taxon>Oxalobacteraceae</taxon>
        <taxon>Oxalicibacterium</taxon>
    </lineage>
</organism>
<keyword evidence="1" id="KW-0812">Transmembrane</keyword>
<keyword evidence="1" id="KW-1133">Transmembrane helix</keyword>
<dbReference type="InterPro" id="IPR012373">
    <property type="entry name" value="Ferrdict_sens_TM"/>
</dbReference>
<reference evidence="3" key="1">
    <citation type="journal article" date="2014" name="Int. J. Syst. Evol. Microbiol.">
        <title>Complete genome sequence of Corynebacterium casei LMG S-19264T (=DSM 44701T), isolated from a smear-ripened cheese.</title>
        <authorList>
            <consortium name="US DOE Joint Genome Institute (JGI-PGF)"/>
            <person name="Walter F."/>
            <person name="Albersmeier A."/>
            <person name="Kalinowski J."/>
            <person name="Ruckert C."/>
        </authorList>
    </citation>
    <scope>NUCLEOTIDE SEQUENCE</scope>
    <source>
        <strain evidence="3">CCM 7086</strain>
    </source>
</reference>
<comment type="caution">
    <text evidence="3">The sequence shown here is derived from an EMBL/GenBank/DDBJ whole genome shotgun (WGS) entry which is preliminary data.</text>
</comment>
<dbReference type="Proteomes" id="UP000620266">
    <property type="component" value="Unassembled WGS sequence"/>
</dbReference>
<sequence>MDDERKGEDIAEQAAAWIMRLTCDDETERARAQAGFAAWKAADARHAVAAARIESFVGSVQDMRQDAGDNLRPVHAALNAAHEGTRRQRRRTSARRIGGVLLLACALAVPAWLALQGGQPVHLLADLRSSEGQWITHTLTDGSRITLSGVSAVNLRYDEHNRTIDLLHGEILVDVAKDAARPFLVRTPLATIRALGTRFAVTHQDDASVLDMFESRVSVHTHAAHSKPEDLVVEAGQRVRLGQRGVDRIEAIDATRTEEGWRSHRLVIRDRPLPEVLEQLMRHRRGRIHYDAAELAHIRVSGVLPLDDTDQALQLLQTNFPELRMRFLTARWVWVGLQAGG</sequence>
<keyword evidence="1" id="KW-0472">Membrane</keyword>
<dbReference type="InterPro" id="IPR006860">
    <property type="entry name" value="FecR"/>
</dbReference>
<dbReference type="EMBL" id="BMCG01000001">
    <property type="protein sequence ID" value="GGB98965.1"/>
    <property type="molecule type" value="Genomic_DNA"/>
</dbReference>
<dbReference type="PIRSF" id="PIRSF018266">
    <property type="entry name" value="FecR"/>
    <property type="match status" value="1"/>
</dbReference>
<protein>
    <submittedName>
        <fullName evidence="3">Sensor</fullName>
    </submittedName>
</protein>
<dbReference type="GO" id="GO:0016989">
    <property type="term" value="F:sigma factor antagonist activity"/>
    <property type="evidence" value="ECO:0007669"/>
    <property type="project" value="TreeGrafter"/>
</dbReference>
<keyword evidence="4" id="KW-1185">Reference proteome</keyword>
<feature type="transmembrane region" description="Helical" evidence="1">
    <location>
        <begin position="97"/>
        <end position="115"/>
    </location>
</feature>
<name>A0A8J2UP94_9BURK</name>
<dbReference type="Gene3D" id="3.55.50.30">
    <property type="match status" value="1"/>
</dbReference>
<feature type="domain" description="FecR protein" evidence="2">
    <location>
        <begin position="126"/>
        <end position="217"/>
    </location>
</feature>
<dbReference type="RefSeq" id="WP_229728515.1">
    <property type="nucleotide sequence ID" value="NZ_BMCG01000001.1"/>
</dbReference>
<gene>
    <name evidence="3" type="primary">fecR</name>
    <name evidence="3" type="ORF">GCM10007205_05320</name>
</gene>
<evidence type="ECO:0000313" key="4">
    <source>
        <dbReference type="Proteomes" id="UP000620266"/>
    </source>
</evidence>
<evidence type="ECO:0000259" key="2">
    <source>
        <dbReference type="Pfam" id="PF04773"/>
    </source>
</evidence>
<reference evidence="3" key="2">
    <citation type="submission" date="2020-09" db="EMBL/GenBank/DDBJ databases">
        <authorList>
            <person name="Sun Q."/>
            <person name="Sedlacek I."/>
        </authorList>
    </citation>
    <scope>NUCLEOTIDE SEQUENCE</scope>
    <source>
        <strain evidence="3">CCM 7086</strain>
    </source>
</reference>